<dbReference type="AlphaFoldDB" id="A0AA41VTL1"/>
<comment type="cofactor">
    <cofactor evidence="2">
        <name>Zn(2+)</name>
        <dbReference type="ChEBI" id="CHEBI:29105"/>
    </cofactor>
</comment>
<evidence type="ECO:0000256" key="6">
    <source>
        <dbReference type="ARBA" id="ARBA00022679"/>
    </source>
</evidence>
<dbReference type="CDD" id="cd22584">
    <property type="entry name" value="Rcat_RBR_unk"/>
    <property type="match status" value="1"/>
</dbReference>
<dbReference type="InterPro" id="IPR044066">
    <property type="entry name" value="TRIAD_supradom"/>
</dbReference>
<feature type="domain" description="RING-type" evidence="14">
    <location>
        <begin position="34"/>
        <end position="245"/>
    </location>
</feature>
<dbReference type="PANTHER" id="PTHR11685">
    <property type="entry name" value="RBR FAMILY RING FINGER AND IBR DOMAIN-CONTAINING"/>
    <property type="match status" value="1"/>
</dbReference>
<dbReference type="Pfam" id="PF01485">
    <property type="entry name" value="IBR"/>
    <property type="match status" value="2"/>
</dbReference>
<dbReference type="InterPro" id="IPR013083">
    <property type="entry name" value="Znf_RING/FYVE/PHD"/>
</dbReference>
<keyword evidence="16" id="KW-1185">Reference proteome</keyword>
<evidence type="ECO:0000259" key="13">
    <source>
        <dbReference type="PROSITE" id="PS50089"/>
    </source>
</evidence>
<dbReference type="FunFam" id="3.30.40.10:FF:000230">
    <property type="entry name" value="RBR-type E3 ubiquitin transferase"/>
    <property type="match status" value="1"/>
</dbReference>
<evidence type="ECO:0000259" key="14">
    <source>
        <dbReference type="PROSITE" id="PS51873"/>
    </source>
</evidence>
<evidence type="ECO:0000256" key="1">
    <source>
        <dbReference type="ARBA" id="ARBA00001798"/>
    </source>
</evidence>
<evidence type="ECO:0000313" key="16">
    <source>
        <dbReference type="Proteomes" id="UP001177140"/>
    </source>
</evidence>
<sequence length="245" mass="28621">MSFASLSDTNNDKKMKSSMDVNASLRDYQYYSSEISLCQICIEAKPAHEMRISTNSCTHVYCSECIAKHIAAKIQENITQIKCLEFNCKETLEPHLCRDMIPWEVFDRWENALCESSILASHKIYCPFKDCSALLVHDDDEWMIIRETECPHCRRLFCAKCKVPWHSDMDCSEYQELIKKGGAIEDVSLLKLAEQKKWKRCPKCNFYVEKTVGCVHITCRCKHEFCYSCGLEWRQRSHVICQREV</sequence>
<dbReference type="PROSITE" id="PS50089">
    <property type="entry name" value="ZF_RING_2"/>
    <property type="match status" value="1"/>
</dbReference>
<evidence type="ECO:0000256" key="9">
    <source>
        <dbReference type="ARBA" id="ARBA00022771"/>
    </source>
</evidence>
<keyword evidence="6" id="KW-0808">Transferase</keyword>
<dbReference type="Proteomes" id="UP001177140">
    <property type="component" value="Unassembled WGS sequence"/>
</dbReference>
<evidence type="ECO:0000256" key="10">
    <source>
        <dbReference type="ARBA" id="ARBA00022786"/>
    </source>
</evidence>
<evidence type="ECO:0000256" key="11">
    <source>
        <dbReference type="ARBA" id="ARBA00022833"/>
    </source>
</evidence>
<protein>
    <recommendedName>
        <fullName evidence="5">RBR-type E3 ubiquitin transferase</fullName>
        <ecNumber evidence="5">2.3.2.31</ecNumber>
    </recommendedName>
</protein>
<evidence type="ECO:0000256" key="2">
    <source>
        <dbReference type="ARBA" id="ARBA00001947"/>
    </source>
</evidence>
<dbReference type="Gene3D" id="1.20.120.1750">
    <property type="match status" value="1"/>
</dbReference>
<evidence type="ECO:0000256" key="3">
    <source>
        <dbReference type="ARBA" id="ARBA00003976"/>
    </source>
</evidence>
<keyword evidence="9 12" id="KW-0863">Zinc-finger</keyword>
<comment type="caution">
    <text evidence="15">The sequence shown here is derived from an EMBL/GenBank/DDBJ whole genome shotgun (WGS) entry which is preliminary data.</text>
</comment>
<comment type="function">
    <text evidence="3">Might act as an E3 ubiquitin-protein ligase, or as part of E3 complex, which accepts ubiquitin from specific E2 ubiquitin-conjugating enzymes and then transfers it to substrates.</text>
</comment>
<evidence type="ECO:0000256" key="4">
    <source>
        <dbReference type="ARBA" id="ARBA00005884"/>
    </source>
</evidence>
<evidence type="ECO:0000256" key="7">
    <source>
        <dbReference type="ARBA" id="ARBA00022723"/>
    </source>
</evidence>
<accession>A0AA41VTL1</accession>
<reference evidence="15" key="1">
    <citation type="submission" date="2022-03" db="EMBL/GenBank/DDBJ databases">
        <title>A functionally conserved STORR gene fusion in Papaver species that diverged 16.8 million years ago.</title>
        <authorList>
            <person name="Catania T."/>
        </authorList>
    </citation>
    <scope>NUCLEOTIDE SEQUENCE</scope>
    <source>
        <strain evidence="15">S-191538</strain>
    </source>
</reference>
<comment type="similarity">
    <text evidence="4">Belongs to the RBR family. Ariadne subfamily.</text>
</comment>
<evidence type="ECO:0000313" key="15">
    <source>
        <dbReference type="EMBL" id="MCL7047274.1"/>
    </source>
</evidence>
<dbReference type="InterPro" id="IPR002867">
    <property type="entry name" value="IBR_dom"/>
</dbReference>
<dbReference type="GO" id="GO:0016567">
    <property type="term" value="P:protein ubiquitination"/>
    <property type="evidence" value="ECO:0007669"/>
    <property type="project" value="InterPro"/>
</dbReference>
<dbReference type="PROSITE" id="PS51873">
    <property type="entry name" value="TRIAD"/>
    <property type="match status" value="1"/>
</dbReference>
<dbReference type="Gene3D" id="2.20.25.20">
    <property type="match status" value="1"/>
</dbReference>
<dbReference type="InterPro" id="IPR017907">
    <property type="entry name" value="Znf_RING_CS"/>
</dbReference>
<dbReference type="SMART" id="SM00647">
    <property type="entry name" value="IBR"/>
    <property type="match status" value="2"/>
</dbReference>
<dbReference type="CDD" id="cd22582">
    <property type="entry name" value="BRcat_RBR_unk"/>
    <property type="match status" value="1"/>
</dbReference>
<evidence type="ECO:0000256" key="5">
    <source>
        <dbReference type="ARBA" id="ARBA00012251"/>
    </source>
</evidence>
<keyword evidence="7" id="KW-0479">Metal-binding</keyword>
<dbReference type="EC" id="2.3.2.31" evidence="5"/>
<dbReference type="GO" id="GO:0008270">
    <property type="term" value="F:zinc ion binding"/>
    <property type="evidence" value="ECO:0007669"/>
    <property type="project" value="UniProtKB-KW"/>
</dbReference>
<dbReference type="PROSITE" id="PS00518">
    <property type="entry name" value="ZF_RING_1"/>
    <property type="match status" value="1"/>
</dbReference>
<dbReference type="InterPro" id="IPR031127">
    <property type="entry name" value="E3_UB_ligase_RBR"/>
</dbReference>
<dbReference type="Gene3D" id="3.30.40.10">
    <property type="entry name" value="Zinc/RING finger domain, C3HC4 (zinc finger)"/>
    <property type="match status" value="1"/>
</dbReference>
<name>A0AA41VTL1_PAPNU</name>
<evidence type="ECO:0000256" key="8">
    <source>
        <dbReference type="ARBA" id="ARBA00022737"/>
    </source>
</evidence>
<gene>
    <name evidence="15" type="ORF">MKW94_010357</name>
</gene>
<proteinExistence type="inferred from homology"/>
<keyword evidence="10" id="KW-0833">Ubl conjugation pathway</keyword>
<keyword evidence="8" id="KW-0677">Repeat</keyword>
<dbReference type="SUPFAM" id="SSF57850">
    <property type="entry name" value="RING/U-box"/>
    <property type="match status" value="3"/>
</dbReference>
<feature type="domain" description="RING-type" evidence="13">
    <location>
        <begin position="38"/>
        <end position="83"/>
    </location>
</feature>
<evidence type="ECO:0000256" key="12">
    <source>
        <dbReference type="PROSITE-ProRule" id="PRU00175"/>
    </source>
</evidence>
<keyword evidence="11" id="KW-0862">Zinc</keyword>
<organism evidence="15 16">
    <name type="scientific">Papaver nudicaule</name>
    <name type="common">Iceland poppy</name>
    <dbReference type="NCBI Taxonomy" id="74823"/>
    <lineage>
        <taxon>Eukaryota</taxon>
        <taxon>Viridiplantae</taxon>
        <taxon>Streptophyta</taxon>
        <taxon>Embryophyta</taxon>
        <taxon>Tracheophyta</taxon>
        <taxon>Spermatophyta</taxon>
        <taxon>Magnoliopsida</taxon>
        <taxon>Ranunculales</taxon>
        <taxon>Papaveraceae</taxon>
        <taxon>Papaveroideae</taxon>
        <taxon>Papaver</taxon>
    </lineage>
</organism>
<dbReference type="InterPro" id="IPR001841">
    <property type="entry name" value="Znf_RING"/>
</dbReference>
<dbReference type="EMBL" id="JAJJMA010291209">
    <property type="protein sequence ID" value="MCL7047274.1"/>
    <property type="molecule type" value="Genomic_DNA"/>
</dbReference>
<dbReference type="GO" id="GO:0061630">
    <property type="term" value="F:ubiquitin protein ligase activity"/>
    <property type="evidence" value="ECO:0007669"/>
    <property type="project" value="UniProtKB-EC"/>
</dbReference>
<comment type="catalytic activity">
    <reaction evidence="1">
        <text>[E2 ubiquitin-conjugating enzyme]-S-ubiquitinyl-L-cysteine + [acceptor protein]-L-lysine = [E2 ubiquitin-conjugating enzyme]-L-cysteine + [acceptor protein]-N(6)-ubiquitinyl-L-lysine.</text>
        <dbReference type="EC" id="2.3.2.31"/>
    </reaction>
</comment>